<proteinExistence type="predicted"/>
<feature type="non-terminal residue" evidence="2">
    <location>
        <position position="1"/>
    </location>
</feature>
<name>X1E572_9ZZZZ</name>
<organism evidence="2">
    <name type="scientific">marine sediment metagenome</name>
    <dbReference type="NCBI Taxonomy" id="412755"/>
    <lineage>
        <taxon>unclassified sequences</taxon>
        <taxon>metagenomes</taxon>
        <taxon>ecological metagenomes</taxon>
    </lineage>
</organism>
<accession>X1E572</accession>
<reference evidence="2" key="1">
    <citation type="journal article" date="2014" name="Front. Microbiol.">
        <title>High frequency of phylogenetically diverse reductive dehalogenase-homologous genes in deep subseafloor sedimentary metagenomes.</title>
        <authorList>
            <person name="Kawai M."/>
            <person name="Futagami T."/>
            <person name="Toyoda A."/>
            <person name="Takaki Y."/>
            <person name="Nishi S."/>
            <person name="Hori S."/>
            <person name="Arai W."/>
            <person name="Tsubouchi T."/>
            <person name="Morono Y."/>
            <person name="Uchiyama I."/>
            <person name="Ito T."/>
            <person name="Fujiyama A."/>
            <person name="Inagaki F."/>
            <person name="Takami H."/>
        </authorList>
    </citation>
    <scope>NUCLEOTIDE SEQUENCE</scope>
    <source>
        <strain evidence="2">Expedition CK06-06</strain>
    </source>
</reference>
<sequence>IIVLSNPNYQNIFPLLVYRQNIYTDPRRPMQVEQKIYEIGSPDENSPVLITTNFSLTYFIISGEVESSKVPSWLLVMDVEGQSVLTAWAAGKFVPELIAQFIKKSGIVEKIKKKEIVIPGYVSQLQGELEDELGDGWKVVVGPREAGEVPKFLKGYSA</sequence>
<dbReference type="EMBL" id="BART01023074">
    <property type="protein sequence ID" value="GAH03818.1"/>
    <property type="molecule type" value="Genomic_DNA"/>
</dbReference>
<feature type="domain" description="CO dehydrogenase/acetyl-CoA synthase delta subunit TIM barrel" evidence="1">
    <location>
        <begin position="1"/>
        <end position="152"/>
    </location>
</feature>
<evidence type="ECO:0000313" key="2">
    <source>
        <dbReference type="EMBL" id="GAH03818.1"/>
    </source>
</evidence>
<dbReference type="AlphaFoldDB" id="X1E572"/>
<gene>
    <name evidence="2" type="ORF">S01H4_42080</name>
</gene>
<dbReference type="Gene3D" id="3.40.50.11600">
    <property type="match status" value="1"/>
</dbReference>
<dbReference type="Pfam" id="PF03599">
    <property type="entry name" value="CdhD"/>
    <property type="match status" value="1"/>
</dbReference>
<comment type="caution">
    <text evidence="2">The sequence shown here is derived from an EMBL/GenBank/DDBJ whole genome shotgun (WGS) entry which is preliminary data.</text>
</comment>
<protein>
    <recommendedName>
        <fullName evidence="1">CO dehydrogenase/acetyl-CoA synthase delta subunit TIM barrel domain-containing protein</fullName>
    </recommendedName>
</protein>
<evidence type="ECO:0000259" key="1">
    <source>
        <dbReference type="Pfam" id="PF03599"/>
    </source>
</evidence>
<dbReference type="InterPro" id="IPR016041">
    <property type="entry name" value="Ac-CoA_synth_d_su_TIM-brl"/>
</dbReference>